<gene>
    <name evidence="2" type="ORF">EYF80_026595</name>
</gene>
<dbReference type="AlphaFoldDB" id="A0A4Z2HBX4"/>
<reference evidence="2 3" key="1">
    <citation type="submission" date="2019-03" db="EMBL/GenBank/DDBJ databases">
        <title>First draft genome of Liparis tanakae, snailfish: a comprehensive survey of snailfish specific genes.</title>
        <authorList>
            <person name="Kim W."/>
            <person name="Song I."/>
            <person name="Jeong J.-H."/>
            <person name="Kim D."/>
            <person name="Kim S."/>
            <person name="Ryu S."/>
            <person name="Song J.Y."/>
            <person name="Lee S.K."/>
        </authorList>
    </citation>
    <scope>NUCLEOTIDE SEQUENCE [LARGE SCALE GENOMIC DNA]</scope>
    <source>
        <tissue evidence="2">Muscle</tissue>
    </source>
</reference>
<feature type="region of interest" description="Disordered" evidence="1">
    <location>
        <begin position="105"/>
        <end position="139"/>
    </location>
</feature>
<organism evidence="2 3">
    <name type="scientific">Liparis tanakae</name>
    <name type="common">Tanaka's snailfish</name>
    <dbReference type="NCBI Taxonomy" id="230148"/>
    <lineage>
        <taxon>Eukaryota</taxon>
        <taxon>Metazoa</taxon>
        <taxon>Chordata</taxon>
        <taxon>Craniata</taxon>
        <taxon>Vertebrata</taxon>
        <taxon>Euteleostomi</taxon>
        <taxon>Actinopterygii</taxon>
        <taxon>Neopterygii</taxon>
        <taxon>Teleostei</taxon>
        <taxon>Neoteleostei</taxon>
        <taxon>Acanthomorphata</taxon>
        <taxon>Eupercaria</taxon>
        <taxon>Perciformes</taxon>
        <taxon>Cottioidei</taxon>
        <taxon>Cottales</taxon>
        <taxon>Liparidae</taxon>
        <taxon>Liparis</taxon>
    </lineage>
</organism>
<comment type="caution">
    <text evidence="2">The sequence shown here is derived from an EMBL/GenBank/DDBJ whole genome shotgun (WGS) entry which is preliminary data.</text>
</comment>
<sequence>MTDSIPPGTSSDAFCMASARTFTTYRAGGHRGRSTAASDVTNTAGWQWTVFASSSSGPCRHREPPAHARELAALAGEEEHGAASGVLRGSPNRGGRLVVRERHAGFGWRSVSSTRGARPVGAQPPAQRGQRPGGANGNY</sequence>
<proteinExistence type="predicted"/>
<evidence type="ECO:0000313" key="3">
    <source>
        <dbReference type="Proteomes" id="UP000314294"/>
    </source>
</evidence>
<dbReference type="Proteomes" id="UP000314294">
    <property type="component" value="Unassembled WGS sequence"/>
</dbReference>
<protein>
    <submittedName>
        <fullName evidence="2">Uncharacterized protein</fullName>
    </submittedName>
</protein>
<keyword evidence="3" id="KW-1185">Reference proteome</keyword>
<dbReference type="EMBL" id="SRLO01000279">
    <property type="protein sequence ID" value="TNN63131.1"/>
    <property type="molecule type" value="Genomic_DNA"/>
</dbReference>
<evidence type="ECO:0000256" key="1">
    <source>
        <dbReference type="SAM" id="MobiDB-lite"/>
    </source>
</evidence>
<name>A0A4Z2HBX4_9TELE</name>
<evidence type="ECO:0000313" key="2">
    <source>
        <dbReference type="EMBL" id="TNN63131.1"/>
    </source>
</evidence>
<accession>A0A4Z2HBX4</accession>